<evidence type="ECO:0000256" key="9">
    <source>
        <dbReference type="ARBA" id="ARBA00023310"/>
    </source>
</evidence>
<evidence type="ECO:0000313" key="11">
    <source>
        <dbReference type="EMBL" id="CAT05341.1"/>
    </source>
</evidence>
<dbReference type="NCBIfam" id="TIGR01146">
    <property type="entry name" value="ATPsyn_F1gamma"/>
    <property type="match status" value="1"/>
</dbReference>
<dbReference type="GO" id="GO:0046933">
    <property type="term" value="F:proton-transporting ATP synthase activity, rotational mechanism"/>
    <property type="evidence" value="ECO:0007669"/>
    <property type="project" value="UniProtKB-UniRule"/>
</dbReference>
<accession>C5J778</accession>
<dbReference type="Gene3D" id="3.40.1380.10">
    <property type="match status" value="1"/>
</dbReference>
<dbReference type="EMBL" id="FM864216">
    <property type="protein sequence ID" value="CAT05341.1"/>
    <property type="molecule type" value="Genomic_DNA"/>
</dbReference>
<sequence>MPKLNHLKSRLSQIKNIEKMTKVMEMIANAKIPQIKRQFEKSQQYFENLDYIFQQLIANLEEKDEIFLPSPSQQKLFIIFTSNLGFCGAFNNATIKTLKNDYQKGDKIIVFGKKGRIALDKYASDIIAQYINYEERNFEQPILQVASIISDAIVNKKYSKIKICFTHFINIITSVAQVLDIYPLKKSQEIKTDLAMEFEPDAQQVLTKMLPFYTQALLTKSFIESKLSELSSRRVAMDSATDNAVEIIEKLELELNSSRQTVITQEIIEIIGANLEIS</sequence>
<evidence type="ECO:0000313" key="12">
    <source>
        <dbReference type="Proteomes" id="UP000001491"/>
    </source>
</evidence>
<evidence type="ECO:0000256" key="2">
    <source>
        <dbReference type="ARBA" id="ARBA00004170"/>
    </source>
</evidence>
<evidence type="ECO:0000256" key="5">
    <source>
        <dbReference type="ARBA" id="ARBA00022781"/>
    </source>
</evidence>
<dbReference type="GO" id="GO:0045259">
    <property type="term" value="C:proton-transporting ATP synthase complex"/>
    <property type="evidence" value="ECO:0007669"/>
    <property type="project" value="UniProtKB-KW"/>
</dbReference>
<name>C5J778_MESCH</name>
<keyword evidence="7 10" id="KW-0472">Membrane</keyword>
<dbReference type="CDD" id="cd12151">
    <property type="entry name" value="F1-ATPase_gamma"/>
    <property type="match status" value="1"/>
</dbReference>
<comment type="subcellular location">
    <subcellularLocation>
        <location evidence="10">Cell membrane</location>
        <topology evidence="10">Peripheral membrane protein</topology>
    </subcellularLocation>
    <subcellularLocation>
        <location evidence="2">Membrane</location>
        <topology evidence="2">Peripheral membrane protein</topology>
    </subcellularLocation>
</comment>
<keyword evidence="12" id="KW-1185">Reference proteome</keyword>
<dbReference type="KEGG" id="mco:MCJ_006470"/>
<dbReference type="HOGENOM" id="CLU_050669_0_1_14"/>
<dbReference type="GO" id="GO:0005524">
    <property type="term" value="F:ATP binding"/>
    <property type="evidence" value="ECO:0007669"/>
    <property type="project" value="UniProtKB-UniRule"/>
</dbReference>
<reference evidence="12" key="1">
    <citation type="journal article" date="2009" name="BMC Bioinformatics">
        <title>The Mycoplasma conjunctivae genome sequencing, annotation and analysis.</title>
        <authorList>
            <person name="Calderon-Copete S.P."/>
            <person name="Wigger G."/>
            <person name="Wunderlin C."/>
            <person name="Schmidheini T."/>
            <person name="Frey J."/>
            <person name="Quail M.A."/>
            <person name="Falquet L."/>
        </authorList>
    </citation>
    <scope>NUCLEOTIDE SEQUENCE [LARGE SCALE GENOMIC DNA]</scope>
    <source>
        <strain evidence="12">ATCC 25834 / NCTC 10147 / HRC/581</strain>
    </source>
</reference>
<dbReference type="InterPro" id="IPR035968">
    <property type="entry name" value="ATP_synth_F1_ATPase_gsu"/>
</dbReference>
<keyword evidence="5 10" id="KW-0375">Hydrogen ion transport</keyword>
<dbReference type="eggNOG" id="COG0224">
    <property type="taxonomic scope" value="Bacteria"/>
</dbReference>
<keyword evidence="4 10" id="KW-0813">Transport</keyword>
<evidence type="ECO:0000256" key="3">
    <source>
        <dbReference type="ARBA" id="ARBA00007681"/>
    </source>
</evidence>
<evidence type="ECO:0000256" key="10">
    <source>
        <dbReference type="HAMAP-Rule" id="MF_00815"/>
    </source>
</evidence>
<comment type="subunit">
    <text evidence="10">F-type ATPases have 2 components, CF(1) - the catalytic core - and CF(0) - the membrane proton channel. CF(1) has five subunits: alpha(3), beta(3), gamma(1), delta(1), epsilon(1). CF(0) has three main subunits: a, b and c.</text>
</comment>
<evidence type="ECO:0000256" key="1">
    <source>
        <dbReference type="ARBA" id="ARBA00003456"/>
    </source>
</evidence>
<keyword evidence="9 10" id="KW-0066">ATP synthesis</keyword>
<keyword evidence="10" id="KW-1003">Cell membrane</keyword>
<dbReference type="PANTHER" id="PTHR11693">
    <property type="entry name" value="ATP SYNTHASE GAMMA CHAIN"/>
    <property type="match status" value="1"/>
</dbReference>
<proteinExistence type="inferred from homology"/>
<dbReference type="HAMAP" id="MF_00815">
    <property type="entry name" value="ATP_synth_gamma_bact"/>
    <property type="match status" value="1"/>
</dbReference>
<dbReference type="GO" id="GO:0042777">
    <property type="term" value="P:proton motive force-driven plasma membrane ATP synthesis"/>
    <property type="evidence" value="ECO:0007669"/>
    <property type="project" value="UniProtKB-UniRule"/>
</dbReference>
<evidence type="ECO:0000256" key="6">
    <source>
        <dbReference type="ARBA" id="ARBA00023065"/>
    </source>
</evidence>
<keyword evidence="8 10" id="KW-0139">CF(1)</keyword>
<dbReference type="SUPFAM" id="SSF52943">
    <property type="entry name" value="ATP synthase (F1-ATPase), gamma subunit"/>
    <property type="match status" value="1"/>
</dbReference>
<dbReference type="Pfam" id="PF00231">
    <property type="entry name" value="ATP-synt"/>
    <property type="match status" value="1"/>
</dbReference>
<evidence type="ECO:0000256" key="7">
    <source>
        <dbReference type="ARBA" id="ARBA00023136"/>
    </source>
</evidence>
<dbReference type="PANTHER" id="PTHR11693:SF22">
    <property type="entry name" value="ATP SYNTHASE SUBUNIT GAMMA, MITOCHONDRIAL"/>
    <property type="match status" value="1"/>
</dbReference>
<keyword evidence="6 10" id="KW-0406">Ion transport</keyword>
<gene>
    <name evidence="10 11" type="primary">atpG</name>
    <name evidence="11" type="ordered locus">MCJ_006470</name>
</gene>
<dbReference type="InterPro" id="IPR000131">
    <property type="entry name" value="ATP_synth_F1_gsu"/>
</dbReference>
<dbReference type="AlphaFoldDB" id="C5J778"/>
<evidence type="ECO:0000256" key="4">
    <source>
        <dbReference type="ARBA" id="ARBA00022448"/>
    </source>
</evidence>
<organism evidence="11 12">
    <name type="scientific">Mesomycoplasma conjunctivae (strain ATCC 25834 / NCTC 10147 / HRC/581)</name>
    <name type="common">Mycoplasma conjunctivae</name>
    <dbReference type="NCBI Taxonomy" id="572263"/>
    <lineage>
        <taxon>Bacteria</taxon>
        <taxon>Bacillati</taxon>
        <taxon>Mycoplasmatota</taxon>
        <taxon>Mycoplasmoidales</taxon>
        <taxon>Metamycoplasmataceae</taxon>
        <taxon>Mesomycoplasma</taxon>
    </lineage>
</organism>
<dbReference type="Proteomes" id="UP000001491">
    <property type="component" value="Chromosome"/>
</dbReference>
<comment type="similarity">
    <text evidence="3 10">Belongs to the ATPase gamma chain family.</text>
</comment>
<dbReference type="Gene3D" id="1.10.287.80">
    <property type="entry name" value="ATP synthase, gamma subunit, helix hairpin domain"/>
    <property type="match status" value="1"/>
</dbReference>
<dbReference type="PRINTS" id="PR00126">
    <property type="entry name" value="ATPASEGAMMA"/>
</dbReference>
<evidence type="ECO:0000256" key="8">
    <source>
        <dbReference type="ARBA" id="ARBA00023196"/>
    </source>
</evidence>
<dbReference type="GO" id="GO:0005886">
    <property type="term" value="C:plasma membrane"/>
    <property type="evidence" value="ECO:0007669"/>
    <property type="project" value="UniProtKB-SubCell"/>
</dbReference>
<protein>
    <recommendedName>
        <fullName evidence="10">ATP synthase gamma chain</fullName>
    </recommendedName>
    <alternativeName>
        <fullName evidence="10">ATP synthase F1 sector gamma subunit</fullName>
    </alternativeName>
    <alternativeName>
        <fullName evidence="10">F-ATPase gamma subunit</fullName>
    </alternativeName>
</protein>
<comment type="function">
    <text evidence="1 10">Produces ATP from ADP in the presence of a proton gradient across the membrane. The gamma chain is believed to be important in regulating ATPase activity and the flow of protons through the CF(0) complex.</text>
</comment>